<reference evidence="1" key="1">
    <citation type="journal article" date="2014" name="Int. J. Syst. Evol. Microbiol.">
        <title>Complete genome sequence of Corynebacterium casei LMG S-19264T (=DSM 44701T), isolated from a smear-ripened cheese.</title>
        <authorList>
            <consortium name="US DOE Joint Genome Institute (JGI-PGF)"/>
            <person name="Walter F."/>
            <person name="Albersmeier A."/>
            <person name="Kalinowski J."/>
            <person name="Ruckert C."/>
        </authorList>
    </citation>
    <scope>NUCLEOTIDE SEQUENCE</scope>
    <source>
        <strain evidence="1">KCTC 12368</strain>
    </source>
</reference>
<accession>A0A918QAA9</accession>
<name>A0A918QAA9_9BACT</name>
<reference evidence="1" key="2">
    <citation type="submission" date="2020-09" db="EMBL/GenBank/DDBJ databases">
        <authorList>
            <person name="Sun Q."/>
            <person name="Kim S."/>
        </authorList>
    </citation>
    <scope>NUCLEOTIDE SEQUENCE</scope>
    <source>
        <strain evidence="1">KCTC 12368</strain>
    </source>
</reference>
<dbReference type="SUPFAM" id="SSF53756">
    <property type="entry name" value="UDP-Glycosyltransferase/glycogen phosphorylase"/>
    <property type="match status" value="1"/>
</dbReference>
<proteinExistence type="predicted"/>
<comment type="caution">
    <text evidence="1">The sequence shown here is derived from an EMBL/GenBank/DDBJ whole genome shotgun (WGS) entry which is preliminary data.</text>
</comment>
<dbReference type="AlphaFoldDB" id="A0A918QAA9"/>
<keyword evidence="2" id="KW-1185">Reference proteome</keyword>
<dbReference type="EMBL" id="BMWX01000007">
    <property type="protein sequence ID" value="GGZ37889.1"/>
    <property type="molecule type" value="Genomic_DNA"/>
</dbReference>
<evidence type="ECO:0000313" key="1">
    <source>
        <dbReference type="EMBL" id="GGZ37889.1"/>
    </source>
</evidence>
<evidence type="ECO:0000313" key="2">
    <source>
        <dbReference type="Proteomes" id="UP000619457"/>
    </source>
</evidence>
<organism evidence="1 2">
    <name type="scientific">Echinicola pacifica</name>
    <dbReference type="NCBI Taxonomy" id="346377"/>
    <lineage>
        <taxon>Bacteria</taxon>
        <taxon>Pseudomonadati</taxon>
        <taxon>Bacteroidota</taxon>
        <taxon>Cytophagia</taxon>
        <taxon>Cytophagales</taxon>
        <taxon>Cyclobacteriaceae</taxon>
        <taxon>Echinicola</taxon>
    </lineage>
</organism>
<dbReference type="Proteomes" id="UP000619457">
    <property type="component" value="Unassembled WGS sequence"/>
</dbReference>
<dbReference type="RefSeq" id="WP_018475726.1">
    <property type="nucleotide sequence ID" value="NZ_BMWX01000007.1"/>
</dbReference>
<dbReference type="Gene3D" id="3.40.50.2000">
    <property type="entry name" value="Glycogen Phosphorylase B"/>
    <property type="match status" value="2"/>
</dbReference>
<gene>
    <name evidence="1" type="ORF">GCM10007049_33930</name>
</gene>
<sequence>MKKVLILSYYFTPCTLTPSQRITYWGKNLSRLGYFPTIITREWNEDVKSHFDTKRPLGKQVRYEKHEEFEVYYLPFHPGILDKSYLKWGESSLRILFYLIKFLDVILVNFTLKFTSFKGFLPFISKLVKANKFQFLLISGEPFYLFKIGYIIKKKMGLRWIADYRDDWTTNELQRIKSNGIIREILFRIESMYEKKWVSTSDAIISVSDLYTDRLSNFLGIKGVTIENGFEESLLEIPYQSKFDVFTVVYSGTLYPSQDVSIILGALKKSIKIGRPFNLVFLGAGFDIKVTNRINEKVDSELERFVKITDRIPRSEALIYLQKAHVVLGVAYQDLKGIPSSKLYEYIGLKKPVLLCPSDQDIMEQILNEVGLGFFANDIDSCLIEIDKIRSLYSSGEISQLEIDCLPKIRKYSRFNQMSRIGDLLDK</sequence>
<protein>
    <submittedName>
        <fullName evidence="1">Uncharacterized protein</fullName>
    </submittedName>
</protein>